<feature type="region of interest" description="Disordered" evidence="1">
    <location>
        <begin position="30"/>
        <end position="72"/>
    </location>
</feature>
<feature type="compositionally biased region" description="Acidic residues" evidence="1">
    <location>
        <begin position="44"/>
        <end position="56"/>
    </location>
</feature>
<evidence type="ECO:0000313" key="3">
    <source>
        <dbReference type="EMBL" id="GEU28848.1"/>
    </source>
</evidence>
<protein>
    <submittedName>
        <fullName evidence="3">Uncharacterized protein</fullName>
    </submittedName>
</protein>
<proteinExistence type="predicted"/>
<evidence type="ECO:0000256" key="2">
    <source>
        <dbReference type="SAM" id="SignalP"/>
    </source>
</evidence>
<keyword evidence="2" id="KW-0732">Signal</keyword>
<comment type="caution">
    <text evidence="3">The sequence shown here is derived from an EMBL/GenBank/DDBJ whole genome shotgun (WGS) entry which is preliminary data.</text>
</comment>
<gene>
    <name evidence="3" type="ORF">Tci_000826</name>
</gene>
<feature type="signal peptide" evidence="2">
    <location>
        <begin position="1"/>
        <end position="23"/>
    </location>
</feature>
<feature type="compositionally biased region" description="Basic and acidic residues" evidence="1">
    <location>
        <begin position="326"/>
        <end position="339"/>
    </location>
</feature>
<reference evidence="3" key="1">
    <citation type="journal article" date="2019" name="Sci. Rep.">
        <title>Draft genome of Tanacetum cinerariifolium, the natural source of mosquito coil.</title>
        <authorList>
            <person name="Yamashiro T."/>
            <person name="Shiraishi A."/>
            <person name="Satake H."/>
            <person name="Nakayama K."/>
        </authorList>
    </citation>
    <scope>NUCLEOTIDE SEQUENCE</scope>
</reference>
<name>A0A699GJH8_TANCI</name>
<sequence>MMMEMNLKKKLLLMMMIVMIMMSDDERTNYDSDVIPDPNKTYEEHDDEKEEEYDDEFTLKEDENIDEEEGDEVTKELYKDVNVNLGNKDADMTYADQGSTQQQHASHQLGFEQEDFTTPIPPPPLFLNPLSQQATPTPTPMASETITSLPALLDLASAFKFNERVTNLEKDLSEMKQVDQYAQALSSILAIVDHYMDNKHGKAINKAIQAHNFDCKEEAQAEKREYMELVDSTMRTIIKEEVNAQLPQILPQAISDVATPSSYEAAATLFEFKLIKFLIDNMEKNKSFDVVDYKREFYDALVKSYNTNKDIFESYGKVFLLKRSQDDKDKDPDPYARLDRRTKRRNQVKMLTHPEIQEELSHNVENSSKQQDQEFVTRDNDEQPIDKEVTKADLFKKLEQSLTLDPDWNLEYLNGGDLSRKYSTFVTKTKAATYELKWIEDLVLEFWSPVQLKYDQHAYLGTSHWVSNAKASTDLQLYTFKEGDFKRLCLEDIEDILLLLVQQRPTNLTINEWNKNGIPANEEME</sequence>
<feature type="region of interest" description="Disordered" evidence="1">
    <location>
        <begin position="326"/>
        <end position="381"/>
    </location>
</feature>
<dbReference type="EMBL" id="BKCJ010000025">
    <property type="protein sequence ID" value="GEU28848.1"/>
    <property type="molecule type" value="Genomic_DNA"/>
</dbReference>
<dbReference type="AlphaFoldDB" id="A0A699GJH8"/>
<evidence type="ECO:0000256" key="1">
    <source>
        <dbReference type="SAM" id="MobiDB-lite"/>
    </source>
</evidence>
<accession>A0A699GJH8</accession>
<organism evidence="3">
    <name type="scientific">Tanacetum cinerariifolium</name>
    <name type="common">Dalmatian daisy</name>
    <name type="synonym">Chrysanthemum cinerariifolium</name>
    <dbReference type="NCBI Taxonomy" id="118510"/>
    <lineage>
        <taxon>Eukaryota</taxon>
        <taxon>Viridiplantae</taxon>
        <taxon>Streptophyta</taxon>
        <taxon>Embryophyta</taxon>
        <taxon>Tracheophyta</taxon>
        <taxon>Spermatophyta</taxon>
        <taxon>Magnoliopsida</taxon>
        <taxon>eudicotyledons</taxon>
        <taxon>Gunneridae</taxon>
        <taxon>Pentapetalae</taxon>
        <taxon>asterids</taxon>
        <taxon>campanulids</taxon>
        <taxon>Asterales</taxon>
        <taxon>Asteraceae</taxon>
        <taxon>Asteroideae</taxon>
        <taxon>Anthemideae</taxon>
        <taxon>Anthemidinae</taxon>
        <taxon>Tanacetum</taxon>
    </lineage>
</organism>
<feature type="compositionally biased region" description="Basic and acidic residues" evidence="1">
    <location>
        <begin position="371"/>
        <end position="381"/>
    </location>
</feature>
<feature type="chain" id="PRO_5025535617" evidence="2">
    <location>
        <begin position="24"/>
        <end position="525"/>
    </location>
</feature>